<keyword evidence="3" id="KW-1185">Reference proteome</keyword>
<name>A0A1X6NU85_PORUM</name>
<sequence>MVWPSCSRQRPTRTGGGCGADVARAHPRPPTAASTGVGRSRGEGGCPPPPRVASVGTAAVWGLEGPHTIFGVLFRWARCHCAHARAHAAHPCGGDHGGRAQRGGTRPL</sequence>
<dbReference type="AlphaFoldDB" id="A0A1X6NU85"/>
<organism evidence="2 3">
    <name type="scientific">Porphyra umbilicalis</name>
    <name type="common">Purple laver</name>
    <name type="synonym">Red alga</name>
    <dbReference type="NCBI Taxonomy" id="2786"/>
    <lineage>
        <taxon>Eukaryota</taxon>
        <taxon>Rhodophyta</taxon>
        <taxon>Bangiophyceae</taxon>
        <taxon>Bangiales</taxon>
        <taxon>Bangiaceae</taxon>
        <taxon>Porphyra</taxon>
    </lineage>
</organism>
<protein>
    <submittedName>
        <fullName evidence="2">Uncharacterized protein</fullName>
    </submittedName>
</protein>
<evidence type="ECO:0000313" key="3">
    <source>
        <dbReference type="Proteomes" id="UP000218209"/>
    </source>
</evidence>
<proteinExistence type="predicted"/>
<feature type="region of interest" description="Disordered" evidence="1">
    <location>
        <begin position="1"/>
        <end position="50"/>
    </location>
</feature>
<evidence type="ECO:0000313" key="2">
    <source>
        <dbReference type="EMBL" id="OSX72168.1"/>
    </source>
</evidence>
<reference evidence="2 3" key="1">
    <citation type="submission" date="2017-03" db="EMBL/GenBank/DDBJ databases">
        <title>WGS assembly of Porphyra umbilicalis.</title>
        <authorList>
            <person name="Brawley S.H."/>
            <person name="Blouin N.A."/>
            <person name="Ficko-Blean E."/>
            <person name="Wheeler G.L."/>
            <person name="Lohr M."/>
            <person name="Goodson H.V."/>
            <person name="Jenkins J.W."/>
            <person name="Blaby-Haas C.E."/>
            <person name="Helliwell K.E."/>
            <person name="Chan C."/>
            <person name="Marriage T."/>
            <person name="Bhattacharya D."/>
            <person name="Klein A.S."/>
            <person name="Badis Y."/>
            <person name="Brodie J."/>
            <person name="Cao Y."/>
            <person name="Collen J."/>
            <person name="Dittami S.M."/>
            <person name="Gachon C.M."/>
            <person name="Green B.R."/>
            <person name="Karpowicz S."/>
            <person name="Kim J.W."/>
            <person name="Kudahl U."/>
            <person name="Lin S."/>
            <person name="Michel G."/>
            <person name="Mittag M."/>
            <person name="Olson B.J."/>
            <person name="Pangilinan J."/>
            <person name="Peng Y."/>
            <person name="Qiu H."/>
            <person name="Shu S."/>
            <person name="Singer J.T."/>
            <person name="Smith A.G."/>
            <person name="Sprecher B.N."/>
            <person name="Wagner V."/>
            <person name="Wang W."/>
            <person name="Wang Z.-Y."/>
            <person name="Yan J."/>
            <person name="Yarish C."/>
            <person name="Zoeuner-Riek S."/>
            <person name="Zhuang Y."/>
            <person name="Zou Y."/>
            <person name="Lindquist E.A."/>
            <person name="Grimwood J."/>
            <person name="Barry K."/>
            <person name="Rokhsar D.S."/>
            <person name="Schmutz J."/>
            <person name="Stiller J.W."/>
            <person name="Grossman A.R."/>
            <person name="Prochnik S.E."/>
        </authorList>
    </citation>
    <scope>NUCLEOTIDE SEQUENCE [LARGE SCALE GENOMIC DNA]</scope>
    <source>
        <strain evidence="2">4086291</strain>
    </source>
</reference>
<dbReference type="EMBL" id="KV919079">
    <property type="protein sequence ID" value="OSX72168.1"/>
    <property type="molecule type" value="Genomic_DNA"/>
</dbReference>
<accession>A0A1X6NU85</accession>
<evidence type="ECO:0000256" key="1">
    <source>
        <dbReference type="SAM" id="MobiDB-lite"/>
    </source>
</evidence>
<feature type="region of interest" description="Disordered" evidence="1">
    <location>
        <begin position="87"/>
        <end position="108"/>
    </location>
</feature>
<dbReference type="Proteomes" id="UP000218209">
    <property type="component" value="Unassembled WGS sequence"/>
</dbReference>
<gene>
    <name evidence="2" type="ORF">BU14_0461s0009</name>
</gene>